<evidence type="ECO:0000313" key="1">
    <source>
        <dbReference type="EMBL" id="GGF80639.1"/>
    </source>
</evidence>
<gene>
    <name evidence="1" type="ORF">GCM10011375_39650</name>
</gene>
<reference evidence="1 2" key="1">
    <citation type="journal article" date="2019" name="Int. J. Syst. Evol. Microbiol.">
        <title>The Global Catalogue of Microorganisms (GCM) 10K type strain sequencing project: providing services to taxonomists for standard genome sequencing and annotation.</title>
        <authorList>
            <consortium name="The Broad Institute Genomics Platform"/>
            <consortium name="The Broad Institute Genome Sequencing Center for Infectious Disease"/>
            <person name="Wu L."/>
            <person name="Ma J."/>
        </authorList>
    </citation>
    <scope>NUCLEOTIDE SEQUENCE [LARGE SCALE GENOMIC DNA]</scope>
    <source>
        <strain evidence="1 2">CGMCC 1.12720</strain>
    </source>
</reference>
<keyword evidence="2" id="KW-1185">Reference proteome</keyword>
<protein>
    <submittedName>
        <fullName evidence="1">Uncharacterized protein</fullName>
    </submittedName>
</protein>
<accession>A0ACB5PX92</accession>
<name>A0ACB5PX92_9BACT</name>
<sequence length="453" mass="48334">MSEQAEPKSGAGEQPVPQAVGPAAVPKKPAVLNVEETRDEFIKNAQPVAAALRQRGKEAEATQLEQAAHVIALAVGAPRQATPGDALKGESVSQVLQNIWDVMDKDPTLQKLPQAQNLRKAGLALAGAGLLSITLRDGVIVSFVSNFADNFSQAQKAVGKPGERPPVNLVRPSLTAAAGAQQPAPAQIPVPTAKPAAGEQSPAAKPTSLLAPEVLQKAKALYQENQLGMAPVRAGFTREDLPLPLLEKMGVKVEELEQSGQLQKLLSGQKTDLLSSFSLHDAHGEPVPFAAKLIMRRDAAGAPSLQFDLPKQQLVIPEQILGKEITPAMKEQLTTHGVVPLSEGFRDGKGQTFAAYVAIDQEMNRVVAVRREGIAVPKELLGVVLSPQQNQQLLGGYPTKVTGMTNQKSQLFDATVVLDPVKRTLSFRDVQPHVAQQPAEKVEPVAPHPKMRM</sequence>
<dbReference type="Proteomes" id="UP000605392">
    <property type="component" value="Unassembled WGS sequence"/>
</dbReference>
<organism evidence="1 2">
    <name type="scientific">Hymenobacter qilianensis</name>
    <dbReference type="NCBI Taxonomy" id="1385715"/>
    <lineage>
        <taxon>Bacteria</taxon>
        <taxon>Pseudomonadati</taxon>
        <taxon>Bacteroidota</taxon>
        <taxon>Cytophagia</taxon>
        <taxon>Cytophagales</taxon>
        <taxon>Hymenobacteraceae</taxon>
        <taxon>Hymenobacter</taxon>
    </lineage>
</organism>
<proteinExistence type="predicted"/>
<evidence type="ECO:0000313" key="2">
    <source>
        <dbReference type="Proteomes" id="UP000605392"/>
    </source>
</evidence>
<dbReference type="EMBL" id="BMFN01000006">
    <property type="protein sequence ID" value="GGF80639.1"/>
    <property type="molecule type" value="Genomic_DNA"/>
</dbReference>
<comment type="caution">
    <text evidence="1">The sequence shown here is derived from an EMBL/GenBank/DDBJ whole genome shotgun (WGS) entry which is preliminary data.</text>
</comment>